<dbReference type="FunFam" id="1.20.120.1630:FF:000003">
    <property type="entry name" value="C-24(28) sterol reductase"/>
    <property type="match status" value="1"/>
</dbReference>
<feature type="transmembrane region" description="Helical" evidence="18">
    <location>
        <begin position="342"/>
        <end position="359"/>
    </location>
</feature>
<dbReference type="InterPro" id="IPR001171">
    <property type="entry name" value="ERG24_DHCR-like"/>
</dbReference>
<keyword evidence="14" id="KW-0753">Steroid metabolism</keyword>
<keyword evidence="4 18" id="KW-0812">Transmembrane</keyword>
<evidence type="ECO:0000256" key="18">
    <source>
        <dbReference type="SAM" id="Phobius"/>
    </source>
</evidence>
<evidence type="ECO:0000256" key="4">
    <source>
        <dbReference type="ARBA" id="ARBA00022692"/>
    </source>
</evidence>
<evidence type="ECO:0000313" key="19">
    <source>
        <dbReference type="EMBL" id="KAF9513575.1"/>
    </source>
</evidence>
<keyword evidence="5" id="KW-0256">Endoplasmic reticulum</keyword>
<dbReference type="GO" id="GO:0000246">
    <property type="term" value="F:Delta24(24-1) sterol reductase activity"/>
    <property type="evidence" value="ECO:0007669"/>
    <property type="project" value="UniProtKB-EC"/>
</dbReference>
<accession>A0A9P6AX84</accession>
<evidence type="ECO:0000256" key="13">
    <source>
        <dbReference type="ARBA" id="ARBA00023166"/>
    </source>
</evidence>
<keyword evidence="3" id="KW-0444">Lipid biosynthesis</keyword>
<dbReference type="Gene3D" id="1.20.120.1630">
    <property type="match status" value="1"/>
</dbReference>
<comment type="subcellular location">
    <subcellularLocation>
        <location evidence="1">Endoplasmic reticulum membrane</location>
        <topology evidence="1">Multi-pass membrane protein</topology>
    </subcellularLocation>
</comment>
<keyword evidence="12 18" id="KW-0472">Membrane</keyword>
<keyword evidence="10" id="KW-0756">Sterol biosynthesis</keyword>
<evidence type="ECO:0000256" key="12">
    <source>
        <dbReference type="ARBA" id="ARBA00023136"/>
    </source>
</evidence>
<dbReference type="OrthoDB" id="5326588at2759"/>
<keyword evidence="13" id="KW-1207">Sterol metabolism</keyword>
<feature type="transmembrane region" description="Helical" evidence="18">
    <location>
        <begin position="120"/>
        <end position="140"/>
    </location>
</feature>
<dbReference type="EC" id="1.3.1.71" evidence="16"/>
<feature type="transmembrane region" description="Helical" evidence="18">
    <location>
        <begin position="193"/>
        <end position="212"/>
    </location>
</feature>
<keyword evidence="6" id="KW-0521">NADP</keyword>
<evidence type="ECO:0000256" key="6">
    <source>
        <dbReference type="ARBA" id="ARBA00022857"/>
    </source>
</evidence>
<keyword evidence="11" id="KW-0443">Lipid metabolism</keyword>
<dbReference type="Pfam" id="PF01222">
    <property type="entry name" value="ERG4_ERG24"/>
    <property type="match status" value="1"/>
</dbReference>
<dbReference type="InterPro" id="IPR018083">
    <property type="entry name" value="Sterol_reductase_CS"/>
</dbReference>
<dbReference type="PANTHER" id="PTHR21257:SF31">
    <property type="entry name" value="DELTA(24(24(1)))-STEROL REDUCTASE ERG4"/>
    <property type="match status" value="1"/>
</dbReference>
<evidence type="ECO:0000256" key="11">
    <source>
        <dbReference type="ARBA" id="ARBA00023098"/>
    </source>
</evidence>
<evidence type="ECO:0000256" key="7">
    <source>
        <dbReference type="ARBA" id="ARBA00022955"/>
    </source>
</evidence>
<sequence>MAGKETNGGPAFSPSLDEKTSLENRASNGTVAVPTITVSALAKKSTKNWTNIRRGYEFGGPVGVVAMMTLFPLLMYYLWICLEFYDGRIVYPTSVDDVKSFLLRMIGHVRQHATPTWYTFNLFSGFVAYQLGIALILPGYIQEGLPVPSLNYKTLKYNCNALACWYFTIATVVVLHTTHLFRITEIIDNFARIMSVAMIYGWGVSIATYVWAVSTGNAMRMSGNLPYDFFMGAALNPRLGSVDLKMWAEVRIPWMLLFWISVSGGVKQYETYGYITPNMAFMMLATGLYINACCKGEECIPQTWDMFHEKWGFMVIFWNFATYCYSIIYMATHDPSKYRFSTPTYVALYTTLLTAYYIFDTSMAQKSRFRMQMQGSYQYRWTFPQLPWGTLKNPKYIQTAHGNRLLISGWWAYLRKPNYTADWTMSLTWGLVIGAASPIPYFYSVFFICVLIHRCGRDFERCAAKYGDDWVEYCGIVKWRFIPYVY</sequence>
<evidence type="ECO:0000256" key="10">
    <source>
        <dbReference type="ARBA" id="ARBA00023011"/>
    </source>
</evidence>
<protein>
    <recommendedName>
        <fullName evidence="16">Delta(24(24(1)))-sterol reductase</fullName>
        <ecNumber evidence="16">1.3.1.71</ecNumber>
    </recommendedName>
</protein>
<dbReference type="GO" id="GO:0006696">
    <property type="term" value="P:ergosterol biosynthetic process"/>
    <property type="evidence" value="ECO:0007669"/>
    <property type="project" value="TreeGrafter"/>
</dbReference>
<dbReference type="PANTHER" id="PTHR21257">
    <property type="entry name" value="DELTA(14)-STEROL REDUCTASE"/>
    <property type="match status" value="1"/>
</dbReference>
<comment type="catalytic activity">
    <reaction evidence="17">
        <text>ergosterol + NADP(+) = ergosta-5,7,22,24(28)-tetraen-3beta-ol + NADPH + H(+)</text>
        <dbReference type="Rhea" id="RHEA:18501"/>
        <dbReference type="ChEBI" id="CHEBI:15378"/>
        <dbReference type="ChEBI" id="CHEBI:16933"/>
        <dbReference type="ChEBI" id="CHEBI:18249"/>
        <dbReference type="ChEBI" id="CHEBI:57783"/>
        <dbReference type="ChEBI" id="CHEBI:58349"/>
        <dbReference type="EC" id="1.3.1.71"/>
    </reaction>
    <physiologicalReaction direction="right-to-left" evidence="17">
        <dbReference type="Rhea" id="RHEA:18503"/>
    </physiologicalReaction>
</comment>
<evidence type="ECO:0000256" key="14">
    <source>
        <dbReference type="ARBA" id="ARBA00023221"/>
    </source>
</evidence>
<evidence type="ECO:0000256" key="9">
    <source>
        <dbReference type="ARBA" id="ARBA00023002"/>
    </source>
</evidence>
<evidence type="ECO:0000256" key="2">
    <source>
        <dbReference type="ARBA" id="ARBA00005402"/>
    </source>
</evidence>
<keyword evidence="9" id="KW-0560">Oxidoreductase</keyword>
<keyword evidence="20" id="KW-1185">Reference proteome</keyword>
<name>A0A9P6AX84_9AGAM</name>
<evidence type="ECO:0000256" key="5">
    <source>
        <dbReference type="ARBA" id="ARBA00022824"/>
    </source>
</evidence>
<organism evidence="19 20">
    <name type="scientific">Hydnum rufescens UP504</name>
    <dbReference type="NCBI Taxonomy" id="1448309"/>
    <lineage>
        <taxon>Eukaryota</taxon>
        <taxon>Fungi</taxon>
        <taxon>Dikarya</taxon>
        <taxon>Basidiomycota</taxon>
        <taxon>Agaricomycotina</taxon>
        <taxon>Agaricomycetes</taxon>
        <taxon>Cantharellales</taxon>
        <taxon>Hydnaceae</taxon>
        <taxon>Hydnum</taxon>
    </lineage>
</organism>
<proteinExistence type="inferred from homology"/>
<feature type="transmembrane region" description="Helical" evidence="18">
    <location>
        <begin position="160"/>
        <end position="181"/>
    </location>
</feature>
<evidence type="ECO:0000256" key="16">
    <source>
        <dbReference type="ARBA" id="ARBA00038892"/>
    </source>
</evidence>
<evidence type="ECO:0000256" key="17">
    <source>
        <dbReference type="ARBA" id="ARBA00048918"/>
    </source>
</evidence>
<gene>
    <name evidence="19" type="ORF">BS47DRAFT_1372481</name>
</gene>
<evidence type="ECO:0000256" key="1">
    <source>
        <dbReference type="ARBA" id="ARBA00004477"/>
    </source>
</evidence>
<dbReference type="GO" id="GO:0005789">
    <property type="term" value="C:endoplasmic reticulum membrane"/>
    <property type="evidence" value="ECO:0007669"/>
    <property type="project" value="UniProtKB-SubCell"/>
</dbReference>
<evidence type="ECO:0000256" key="8">
    <source>
        <dbReference type="ARBA" id="ARBA00022989"/>
    </source>
</evidence>
<dbReference type="Proteomes" id="UP000886523">
    <property type="component" value="Unassembled WGS sequence"/>
</dbReference>
<reference evidence="19" key="1">
    <citation type="journal article" date="2020" name="Nat. Commun.">
        <title>Large-scale genome sequencing of mycorrhizal fungi provides insights into the early evolution of symbiotic traits.</title>
        <authorList>
            <person name="Miyauchi S."/>
            <person name="Kiss E."/>
            <person name="Kuo A."/>
            <person name="Drula E."/>
            <person name="Kohler A."/>
            <person name="Sanchez-Garcia M."/>
            <person name="Morin E."/>
            <person name="Andreopoulos B."/>
            <person name="Barry K.W."/>
            <person name="Bonito G."/>
            <person name="Buee M."/>
            <person name="Carver A."/>
            <person name="Chen C."/>
            <person name="Cichocki N."/>
            <person name="Clum A."/>
            <person name="Culley D."/>
            <person name="Crous P.W."/>
            <person name="Fauchery L."/>
            <person name="Girlanda M."/>
            <person name="Hayes R.D."/>
            <person name="Keri Z."/>
            <person name="LaButti K."/>
            <person name="Lipzen A."/>
            <person name="Lombard V."/>
            <person name="Magnuson J."/>
            <person name="Maillard F."/>
            <person name="Murat C."/>
            <person name="Nolan M."/>
            <person name="Ohm R.A."/>
            <person name="Pangilinan J."/>
            <person name="Pereira M.F."/>
            <person name="Perotto S."/>
            <person name="Peter M."/>
            <person name="Pfister S."/>
            <person name="Riley R."/>
            <person name="Sitrit Y."/>
            <person name="Stielow J.B."/>
            <person name="Szollosi G."/>
            <person name="Zifcakova L."/>
            <person name="Stursova M."/>
            <person name="Spatafora J.W."/>
            <person name="Tedersoo L."/>
            <person name="Vaario L.M."/>
            <person name="Yamada A."/>
            <person name="Yan M."/>
            <person name="Wang P."/>
            <person name="Xu J."/>
            <person name="Bruns T."/>
            <person name="Baldrian P."/>
            <person name="Vilgalys R."/>
            <person name="Dunand C."/>
            <person name="Henrissat B."/>
            <person name="Grigoriev I.V."/>
            <person name="Hibbett D."/>
            <person name="Nagy L.G."/>
            <person name="Martin F.M."/>
        </authorList>
    </citation>
    <scope>NUCLEOTIDE SEQUENCE</scope>
    <source>
        <strain evidence="19">UP504</strain>
    </source>
</reference>
<comment type="pathway">
    <text evidence="15">Steroid metabolism; ergosterol biosynthesis.</text>
</comment>
<comment type="caution">
    <text evidence="19">The sequence shown here is derived from an EMBL/GenBank/DDBJ whole genome shotgun (WGS) entry which is preliminary data.</text>
</comment>
<feature type="transmembrane region" description="Helical" evidence="18">
    <location>
        <begin position="311"/>
        <end position="330"/>
    </location>
</feature>
<evidence type="ECO:0000313" key="20">
    <source>
        <dbReference type="Proteomes" id="UP000886523"/>
    </source>
</evidence>
<feature type="transmembrane region" description="Helical" evidence="18">
    <location>
        <begin position="58"/>
        <end position="79"/>
    </location>
</feature>
<dbReference type="PROSITE" id="PS01018">
    <property type="entry name" value="STEROL_REDUCT_2"/>
    <property type="match status" value="1"/>
</dbReference>
<dbReference type="AlphaFoldDB" id="A0A9P6AX84"/>
<dbReference type="EMBL" id="MU128970">
    <property type="protein sequence ID" value="KAF9513575.1"/>
    <property type="molecule type" value="Genomic_DNA"/>
</dbReference>
<feature type="transmembrane region" description="Helical" evidence="18">
    <location>
        <begin position="427"/>
        <end position="452"/>
    </location>
</feature>
<evidence type="ECO:0000256" key="15">
    <source>
        <dbReference type="ARBA" id="ARBA00029435"/>
    </source>
</evidence>
<evidence type="ECO:0000256" key="3">
    <source>
        <dbReference type="ARBA" id="ARBA00022516"/>
    </source>
</evidence>
<comment type="similarity">
    <text evidence="2">Belongs to the ERG4/ERG24 family.</text>
</comment>
<keyword evidence="8 18" id="KW-1133">Transmembrane helix</keyword>
<keyword evidence="7" id="KW-0752">Steroid biosynthesis</keyword>